<dbReference type="PANTHER" id="PTHR22604:SF105">
    <property type="entry name" value="TRANS-1,2-DIHYDROBENZENE-1,2-DIOL DEHYDROGENASE"/>
    <property type="match status" value="1"/>
</dbReference>
<evidence type="ECO:0000256" key="8">
    <source>
        <dbReference type="ARBA" id="ARBA00043025"/>
    </source>
</evidence>
<accession>R4WQZ0</accession>
<dbReference type="PANTHER" id="PTHR22604">
    <property type="entry name" value="OXIDOREDUCTASES"/>
    <property type="match status" value="1"/>
</dbReference>
<evidence type="ECO:0000313" key="13">
    <source>
        <dbReference type="EMBL" id="BAN20282.1"/>
    </source>
</evidence>
<evidence type="ECO:0000256" key="3">
    <source>
        <dbReference type="ARBA" id="ARBA00038853"/>
    </source>
</evidence>
<evidence type="ECO:0000256" key="10">
    <source>
        <dbReference type="ARBA" id="ARBA00049233"/>
    </source>
</evidence>
<dbReference type="InterPro" id="IPR055170">
    <property type="entry name" value="GFO_IDH_MocA-like_dom"/>
</dbReference>
<comment type="catalytic activity">
    <reaction evidence="9">
        <text>(1R,2R)-1,2-dihydrobenzene-1,2-diol + NADP(+) = catechol + NADPH + H(+)</text>
        <dbReference type="Rhea" id="RHEA:16729"/>
        <dbReference type="ChEBI" id="CHEBI:10702"/>
        <dbReference type="ChEBI" id="CHEBI:15378"/>
        <dbReference type="ChEBI" id="CHEBI:18135"/>
        <dbReference type="ChEBI" id="CHEBI:57783"/>
        <dbReference type="ChEBI" id="CHEBI:58349"/>
        <dbReference type="EC" id="1.3.1.20"/>
    </reaction>
</comment>
<dbReference type="GO" id="GO:0000166">
    <property type="term" value="F:nucleotide binding"/>
    <property type="evidence" value="ECO:0007669"/>
    <property type="project" value="InterPro"/>
</dbReference>
<dbReference type="GO" id="GO:0047115">
    <property type="term" value="F:trans-1,2-dihydrobenzene-1,2-diol dehydrogenase activity"/>
    <property type="evidence" value="ECO:0007669"/>
    <property type="project" value="UniProtKB-EC"/>
</dbReference>
<dbReference type="AlphaFoldDB" id="R4WQZ0"/>
<dbReference type="Gene3D" id="3.30.360.10">
    <property type="entry name" value="Dihydrodipicolinate Reductase, domain 2"/>
    <property type="match status" value="1"/>
</dbReference>
<feature type="domain" description="GFO/IDH/MocA-like oxidoreductase" evidence="12">
    <location>
        <begin position="133"/>
        <end position="246"/>
    </location>
</feature>
<dbReference type="EMBL" id="AK417067">
    <property type="protein sequence ID" value="BAN20282.1"/>
    <property type="molecule type" value="mRNA"/>
</dbReference>
<dbReference type="Gene3D" id="3.40.50.720">
    <property type="entry name" value="NAD(P)-binding Rossmann-like Domain"/>
    <property type="match status" value="1"/>
</dbReference>
<dbReference type="EC" id="1.3.1.20" evidence="3"/>
<evidence type="ECO:0000259" key="11">
    <source>
        <dbReference type="Pfam" id="PF01408"/>
    </source>
</evidence>
<reference evidence="13" key="1">
    <citation type="journal article" date="2013" name="PLoS ONE">
        <title>Gene expression in gut symbiotic organ of stinkbug affected by extracellular bacterial symbiont.</title>
        <authorList>
            <person name="Futahashi R."/>
            <person name="Tanaka K."/>
            <person name="Tanahashi M."/>
            <person name="Nikoh N."/>
            <person name="Kikuchi Y."/>
            <person name="Lee B.L."/>
            <person name="Fukatsu T."/>
        </authorList>
    </citation>
    <scope>NUCLEOTIDE SEQUENCE</scope>
    <source>
        <tissue evidence="13">Midgut</tissue>
    </source>
</reference>
<dbReference type="InterPro" id="IPR000683">
    <property type="entry name" value="Gfo/Idh/MocA-like_OxRdtase_N"/>
</dbReference>
<evidence type="ECO:0000256" key="2">
    <source>
        <dbReference type="ARBA" id="ARBA00023002"/>
    </source>
</evidence>
<evidence type="ECO:0000259" key="12">
    <source>
        <dbReference type="Pfam" id="PF22725"/>
    </source>
</evidence>
<dbReference type="InterPro" id="IPR036291">
    <property type="entry name" value="NAD(P)-bd_dom_sf"/>
</dbReference>
<dbReference type="Pfam" id="PF22725">
    <property type="entry name" value="GFO_IDH_MocA_C3"/>
    <property type="match status" value="1"/>
</dbReference>
<evidence type="ECO:0000256" key="5">
    <source>
        <dbReference type="ARBA" id="ARBA00040603"/>
    </source>
</evidence>
<comment type="similarity">
    <text evidence="1">Belongs to the Gfo/Idh/MocA family.</text>
</comment>
<feature type="domain" description="Gfo/Idh/MocA-like oxidoreductase N-terminal" evidence="11">
    <location>
        <begin position="4"/>
        <end position="121"/>
    </location>
</feature>
<name>R4WQZ0_RIPPE</name>
<proteinExistence type="evidence at transcript level"/>
<evidence type="ECO:0000256" key="9">
    <source>
        <dbReference type="ARBA" id="ARBA00047423"/>
    </source>
</evidence>
<comment type="catalytic activity">
    <reaction evidence="10">
        <text>D-xylose + NADP(+) = D-xylono-1,5-lactone + NADPH + H(+)</text>
        <dbReference type="Rhea" id="RHEA:22000"/>
        <dbReference type="ChEBI" id="CHEBI:15378"/>
        <dbReference type="ChEBI" id="CHEBI:15867"/>
        <dbReference type="ChEBI" id="CHEBI:53455"/>
        <dbReference type="ChEBI" id="CHEBI:57783"/>
        <dbReference type="ChEBI" id="CHEBI:58349"/>
        <dbReference type="EC" id="1.1.1.179"/>
    </reaction>
</comment>
<evidence type="ECO:0000256" key="6">
    <source>
        <dbReference type="ARBA" id="ARBA00042926"/>
    </source>
</evidence>
<dbReference type="Pfam" id="PF01408">
    <property type="entry name" value="GFO_IDH_MocA"/>
    <property type="match status" value="1"/>
</dbReference>
<sequence>MATRWGIVSAGKISNDFVTALENLPRSEHEVIAVAAKDKERAADFAKQHNIPKAYGSYEELAADKSIEVVYIGAITSWHYPLAKLMLESGKHILCEKALCTNYKHTEKLVSLAREKKLFLMEAVWSRCFPLYDELRKLLAEKVIGDVLYVRVDFGLQISDIPRIKKIELGGGTILDLGVYALQLTTLILGNKPLSVNATGNLNEEGIDENADYILKYPNGVTANLATHSRVKLDNAAAIYGTKGCIKIKEPFWCPTVLVVNDEEKVFPLPFKSNKLNFSNSEGLLYEAVEVRNCIKKRFN</sequence>
<keyword evidence="2" id="KW-0560">Oxidoreductase</keyword>
<evidence type="ECO:0000256" key="1">
    <source>
        <dbReference type="ARBA" id="ARBA00010928"/>
    </source>
</evidence>
<dbReference type="SUPFAM" id="SSF51735">
    <property type="entry name" value="NAD(P)-binding Rossmann-fold domains"/>
    <property type="match status" value="1"/>
</dbReference>
<organism evidence="13">
    <name type="scientific">Riptortus pedestris</name>
    <name type="common">Bean bug</name>
    <dbReference type="NCBI Taxonomy" id="329032"/>
    <lineage>
        <taxon>Eukaryota</taxon>
        <taxon>Metazoa</taxon>
        <taxon>Ecdysozoa</taxon>
        <taxon>Arthropoda</taxon>
        <taxon>Hexapoda</taxon>
        <taxon>Insecta</taxon>
        <taxon>Pterygota</taxon>
        <taxon>Neoptera</taxon>
        <taxon>Paraneoptera</taxon>
        <taxon>Hemiptera</taxon>
        <taxon>Heteroptera</taxon>
        <taxon>Panheteroptera</taxon>
        <taxon>Pentatomomorpha</taxon>
        <taxon>Coreoidea</taxon>
        <taxon>Alydidae</taxon>
        <taxon>Riptortus</taxon>
    </lineage>
</organism>
<dbReference type="EC" id="1.1.1.179" evidence="4"/>
<protein>
    <recommendedName>
        <fullName evidence="5">Trans-1,2-dihydrobenzene-1,2-diol dehydrogenase</fullName>
        <ecNumber evidence="4">1.1.1.179</ecNumber>
        <ecNumber evidence="3">1.3.1.20</ecNumber>
    </recommendedName>
    <alternativeName>
        <fullName evidence="8">D-xylose 1-dehydrogenase</fullName>
    </alternativeName>
    <alternativeName>
        <fullName evidence="7">D-xylose-NADP dehydrogenase</fullName>
    </alternativeName>
    <alternativeName>
        <fullName evidence="6">Dimeric dihydrodiol dehydrogenase</fullName>
    </alternativeName>
</protein>
<evidence type="ECO:0000256" key="7">
    <source>
        <dbReference type="ARBA" id="ARBA00042988"/>
    </source>
</evidence>
<dbReference type="SUPFAM" id="SSF55347">
    <property type="entry name" value="Glyceraldehyde-3-phosphate dehydrogenase-like, C-terminal domain"/>
    <property type="match status" value="1"/>
</dbReference>
<dbReference type="InterPro" id="IPR050984">
    <property type="entry name" value="Gfo/Idh/MocA_domain"/>
</dbReference>
<dbReference type="GO" id="GO:0047837">
    <property type="term" value="F:D-xylose 1-dehydrogenase (NADP+) activity"/>
    <property type="evidence" value="ECO:0007669"/>
    <property type="project" value="UniProtKB-EC"/>
</dbReference>
<evidence type="ECO:0000256" key="4">
    <source>
        <dbReference type="ARBA" id="ARBA00038984"/>
    </source>
</evidence>